<feature type="region of interest" description="Disordered" evidence="1">
    <location>
        <begin position="320"/>
        <end position="339"/>
    </location>
</feature>
<protein>
    <recommendedName>
        <fullName evidence="4">GIY-YIG domain-containing protein</fullName>
    </recommendedName>
</protein>
<sequence>MPIPLHPLTFTRYDMTEGGSAAALFADSSEVSGIYVLEFEDEMRYVGQTREIVARYATHRRHHGDIVALSFAPCAVADLDEHERQEIRRQEARHGLRNLSLTGRPAGEGDLEVFVENGESVLLPWDRERRLRLSEEGEHTQQRRFWDLARRPDYDAMADALAMYIDECIPDPFGTQRVLWTIAALPTTSRRSHRRRLFTLSCGGRETLFAHEVRDGKSSRLEICLNVDGERVRESQSTSAGHAFAASVLLRLEEVAYGDEIVHRKAMHSWSQLEWVISRSQIVEGAYRLNTMLMRRRASPYRRHHNQPFADDLLRRAELRSRSTSPTGCSGSLLTPGAR</sequence>
<dbReference type="OrthoDB" id="5101374at2"/>
<evidence type="ECO:0008006" key="4">
    <source>
        <dbReference type="Google" id="ProtNLM"/>
    </source>
</evidence>
<evidence type="ECO:0000256" key="1">
    <source>
        <dbReference type="SAM" id="MobiDB-lite"/>
    </source>
</evidence>
<evidence type="ECO:0000313" key="2">
    <source>
        <dbReference type="EMBL" id="KZC94503.1"/>
    </source>
</evidence>
<comment type="caution">
    <text evidence="2">The sequence shown here is derived from an EMBL/GenBank/DDBJ whole genome shotgun (WGS) entry which is preliminary data.</text>
</comment>
<accession>A0A154UZF7</accession>
<dbReference type="RefSeq" id="WP_063072208.1">
    <property type="nucleotide sequence ID" value="NZ_LQXA01000042.1"/>
</dbReference>
<dbReference type="EMBL" id="LQXA01000042">
    <property type="protein sequence ID" value="KZC94503.1"/>
    <property type="molecule type" value="Genomic_DNA"/>
</dbReference>
<gene>
    <name evidence="2" type="ORF">AWH51_13365</name>
</gene>
<evidence type="ECO:0000313" key="3">
    <source>
        <dbReference type="Proteomes" id="UP000076218"/>
    </source>
</evidence>
<feature type="compositionally biased region" description="Polar residues" evidence="1">
    <location>
        <begin position="322"/>
        <end position="333"/>
    </location>
</feature>
<dbReference type="AlphaFoldDB" id="A0A154UZF7"/>
<dbReference type="Proteomes" id="UP000076218">
    <property type="component" value="Unassembled WGS sequence"/>
</dbReference>
<organism evidence="2 3">
    <name type="scientific">Clavibacter tessellarius</name>
    <dbReference type="NCBI Taxonomy" id="31965"/>
    <lineage>
        <taxon>Bacteria</taxon>
        <taxon>Bacillati</taxon>
        <taxon>Actinomycetota</taxon>
        <taxon>Actinomycetes</taxon>
        <taxon>Micrococcales</taxon>
        <taxon>Microbacteriaceae</taxon>
        <taxon>Clavibacter</taxon>
    </lineage>
</organism>
<name>A0A154UZF7_9MICO</name>
<dbReference type="STRING" id="31965.AWH51_13365"/>
<dbReference type="CDD" id="cd00719">
    <property type="entry name" value="GIY-YIG_SF"/>
    <property type="match status" value="1"/>
</dbReference>
<proteinExistence type="predicted"/>
<reference evidence="2 3" key="1">
    <citation type="submission" date="2016-01" db="EMBL/GenBank/DDBJ databases">
        <title>Draft genome sequence of Clavibacter michiganensis subsp. tessellarius DOAB 609.</title>
        <authorList>
            <person name="Tambong J.T."/>
        </authorList>
    </citation>
    <scope>NUCLEOTIDE SEQUENCE [LARGE SCALE GENOMIC DNA]</scope>
    <source>
        <strain evidence="2 3">DOAB 609</strain>
    </source>
</reference>